<name>A0A8T0KCM4_PHAAN</name>
<protein>
    <recommendedName>
        <fullName evidence="3">Aminotransferase-like plant mobile domain-containing protein</fullName>
    </recommendedName>
</protein>
<keyword evidence="1" id="KW-0175">Coiled coil</keyword>
<evidence type="ECO:0000313" key="4">
    <source>
        <dbReference type="EMBL" id="KAG2397344.1"/>
    </source>
</evidence>
<dbReference type="InterPro" id="IPR019557">
    <property type="entry name" value="AminoTfrase-like_pln_mobile"/>
</dbReference>
<dbReference type="Pfam" id="PF10536">
    <property type="entry name" value="PMD"/>
    <property type="match status" value="1"/>
</dbReference>
<feature type="region of interest" description="Disordered" evidence="2">
    <location>
        <begin position="729"/>
        <end position="753"/>
    </location>
</feature>
<dbReference type="AlphaFoldDB" id="A0A8T0KCM4"/>
<feature type="compositionally biased region" description="Basic and acidic residues" evidence="2">
    <location>
        <begin position="673"/>
        <end position="705"/>
    </location>
</feature>
<dbReference type="EMBL" id="JABFOF010000005">
    <property type="protein sequence ID" value="KAG2397344.1"/>
    <property type="molecule type" value="Genomic_DNA"/>
</dbReference>
<feature type="compositionally biased region" description="Basic and acidic residues" evidence="2">
    <location>
        <begin position="596"/>
        <end position="642"/>
    </location>
</feature>
<sequence>MFKLFKEQVDCHSRRLFDTNDVTIHHVYEELQKHIKGDEVADVCRLYLLLGLSEFLFPNRGGKVHFGLFELLDDFSCMGKLNWGGAIYEYLVSSLCDAALCVRKRQKRSHFHVVGCVFALQIWAMEHVLFGQKKLAKRKSCLPRILYWIHVKVGEAEVEKAFFCNEIITEVYVIKEEMAREIVKEALDGHHNARVKQNYGRKCLADIVAENEALRAIIDYDMVVDAFGTTNSEEDYEVLLSSVGKSNSKKELQMQGDDVEKSNFEKVFDITPDSVGKSVHEESGDVLGNEEMAIEKSNMYTRLKAQPRKRVKSLALKTPWTSIAYQPCSLSEVFSGEDTDLIRALEVRDWSLDAKREVVVGVREVEFTGRDVFLNVWLGLSENVVFSYCGCGPPFSVVKSLGYDGFKNLWFSIGCGPVLDDKLEALCDDVGAMHIVNLAHLNGQVHLYVVHTISQPDVIDMIEYNVDEGGEEVAPQVNEGDEVQEERIDGQQADVEAESREADEVQIEAERIEVEEDDGERTVADEVQEERIEGQQTDVEAESREAVEVEFECERIEIEEDDGERTIADEMQEERIEAEQADVEAREADEVQIKAERIEVKEDDGERTTTNEVQEERIEGQQADVKAESREADEVQIEAERIEVEEDDEAESREAVEVEFECERIEIEEDDGERTTTYEVQEERREGEQADIEAESREADEVQIEAKRIEVEEDDEADEVQIEAERIEVEEDDGERTTTDEVQEERIEGQQADVEAERIEAQDGEGHRCRKRDNNPVHCLRVMQMDKNRFRVEDSDMF</sequence>
<feature type="coiled-coil region" evidence="1">
    <location>
        <begin position="488"/>
        <end position="515"/>
    </location>
</feature>
<reference evidence="4 5" key="1">
    <citation type="submission" date="2020-05" db="EMBL/GenBank/DDBJ databases">
        <title>Vigna angularis (adzuki bean) Var. LongXiaoDou No. 4 denovo assembly.</title>
        <authorList>
            <person name="Xiang H."/>
        </authorList>
    </citation>
    <scope>NUCLEOTIDE SEQUENCE [LARGE SCALE GENOMIC DNA]</scope>
    <source>
        <tissue evidence="4">Leaf</tissue>
    </source>
</reference>
<proteinExistence type="predicted"/>
<feature type="compositionally biased region" description="Basic and acidic residues" evidence="2">
    <location>
        <begin position="652"/>
        <end position="665"/>
    </location>
</feature>
<organism evidence="4 5">
    <name type="scientific">Phaseolus angularis</name>
    <name type="common">Azuki bean</name>
    <name type="synonym">Vigna angularis</name>
    <dbReference type="NCBI Taxonomy" id="3914"/>
    <lineage>
        <taxon>Eukaryota</taxon>
        <taxon>Viridiplantae</taxon>
        <taxon>Streptophyta</taxon>
        <taxon>Embryophyta</taxon>
        <taxon>Tracheophyta</taxon>
        <taxon>Spermatophyta</taxon>
        <taxon>Magnoliopsida</taxon>
        <taxon>eudicotyledons</taxon>
        <taxon>Gunneridae</taxon>
        <taxon>Pentapetalae</taxon>
        <taxon>rosids</taxon>
        <taxon>fabids</taxon>
        <taxon>Fabales</taxon>
        <taxon>Fabaceae</taxon>
        <taxon>Papilionoideae</taxon>
        <taxon>50 kb inversion clade</taxon>
        <taxon>NPAAA clade</taxon>
        <taxon>indigoferoid/millettioid clade</taxon>
        <taxon>Phaseoleae</taxon>
        <taxon>Vigna</taxon>
    </lineage>
</organism>
<gene>
    <name evidence="4" type="ORF">HKW66_Vig0144200</name>
</gene>
<feature type="region of interest" description="Disordered" evidence="2">
    <location>
        <begin position="596"/>
        <end position="705"/>
    </location>
</feature>
<evidence type="ECO:0000259" key="3">
    <source>
        <dbReference type="Pfam" id="PF10536"/>
    </source>
</evidence>
<evidence type="ECO:0000313" key="5">
    <source>
        <dbReference type="Proteomes" id="UP000743370"/>
    </source>
</evidence>
<accession>A0A8T0KCM4</accession>
<feature type="compositionally biased region" description="Basic and acidic residues" evidence="2">
    <location>
        <begin position="735"/>
        <end position="748"/>
    </location>
</feature>
<evidence type="ECO:0000256" key="2">
    <source>
        <dbReference type="SAM" id="MobiDB-lite"/>
    </source>
</evidence>
<comment type="caution">
    <text evidence="4">The sequence shown here is derived from an EMBL/GenBank/DDBJ whole genome shotgun (WGS) entry which is preliminary data.</text>
</comment>
<evidence type="ECO:0000256" key="1">
    <source>
        <dbReference type="SAM" id="Coils"/>
    </source>
</evidence>
<feature type="domain" description="Aminotransferase-like plant mobile" evidence="3">
    <location>
        <begin position="42"/>
        <end position="159"/>
    </location>
</feature>
<dbReference type="Proteomes" id="UP000743370">
    <property type="component" value="Unassembled WGS sequence"/>
</dbReference>